<evidence type="ECO:0000313" key="1">
    <source>
        <dbReference type="EMBL" id="GAC43748.1"/>
    </source>
</evidence>
<organism evidence="1 2">
    <name type="scientific">Paenibacillus popilliae ATCC 14706</name>
    <dbReference type="NCBI Taxonomy" id="1212764"/>
    <lineage>
        <taxon>Bacteria</taxon>
        <taxon>Bacillati</taxon>
        <taxon>Bacillota</taxon>
        <taxon>Bacilli</taxon>
        <taxon>Bacillales</taxon>
        <taxon>Paenibacillaceae</taxon>
        <taxon>Paenibacillus</taxon>
    </lineage>
</organism>
<dbReference type="SUPFAM" id="SSF56784">
    <property type="entry name" value="HAD-like"/>
    <property type="match status" value="1"/>
</dbReference>
<dbReference type="InterPro" id="IPR006379">
    <property type="entry name" value="HAD-SF_hydro_IIB"/>
</dbReference>
<protein>
    <submittedName>
        <fullName evidence="1">Predicted hydrolase</fullName>
    </submittedName>
</protein>
<dbReference type="EMBL" id="BALG01000247">
    <property type="protein sequence ID" value="GAC43748.1"/>
    <property type="molecule type" value="Genomic_DNA"/>
</dbReference>
<keyword evidence="1" id="KW-0378">Hydrolase</keyword>
<keyword evidence="2" id="KW-1185">Reference proteome</keyword>
<accession>M9M7L6</accession>
<dbReference type="NCBIfam" id="TIGR01484">
    <property type="entry name" value="HAD-SF-IIB"/>
    <property type="match status" value="1"/>
</dbReference>
<dbReference type="OrthoDB" id="9781413at2"/>
<dbReference type="InterPro" id="IPR036412">
    <property type="entry name" value="HAD-like_sf"/>
</dbReference>
<dbReference type="InterPro" id="IPR023214">
    <property type="entry name" value="HAD_sf"/>
</dbReference>
<gene>
    <name evidence="1" type="ORF">PPOP_3148</name>
</gene>
<dbReference type="AlphaFoldDB" id="M9M7L6"/>
<dbReference type="Pfam" id="PF08282">
    <property type="entry name" value="Hydrolase_3"/>
    <property type="match status" value="1"/>
</dbReference>
<dbReference type="SFLD" id="SFLDS00003">
    <property type="entry name" value="Haloacid_Dehalogenase"/>
    <property type="match status" value="1"/>
</dbReference>
<dbReference type="RefSeq" id="WP_006287448.1">
    <property type="nucleotide sequence ID" value="NZ_BALG01000247.1"/>
</dbReference>
<evidence type="ECO:0000313" key="2">
    <source>
        <dbReference type="Proteomes" id="UP000029453"/>
    </source>
</evidence>
<dbReference type="SFLD" id="SFLDG01140">
    <property type="entry name" value="C2.B:_Phosphomannomutase_and_P"/>
    <property type="match status" value="1"/>
</dbReference>
<dbReference type="Proteomes" id="UP000029453">
    <property type="component" value="Unassembled WGS sequence"/>
</dbReference>
<comment type="caution">
    <text evidence="1">The sequence shown here is derived from an EMBL/GenBank/DDBJ whole genome shotgun (WGS) entry which is preliminary data.</text>
</comment>
<dbReference type="GO" id="GO:0000287">
    <property type="term" value="F:magnesium ion binding"/>
    <property type="evidence" value="ECO:0007669"/>
    <property type="project" value="TreeGrafter"/>
</dbReference>
<name>M9M7L6_PAEPP</name>
<dbReference type="Gene3D" id="3.40.50.1000">
    <property type="entry name" value="HAD superfamily/HAD-like"/>
    <property type="match status" value="1"/>
</dbReference>
<dbReference type="GO" id="GO:0005829">
    <property type="term" value="C:cytosol"/>
    <property type="evidence" value="ECO:0007669"/>
    <property type="project" value="TreeGrafter"/>
</dbReference>
<dbReference type="GO" id="GO:0016791">
    <property type="term" value="F:phosphatase activity"/>
    <property type="evidence" value="ECO:0007669"/>
    <property type="project" value="UniProtKB-ARBA"/>
</dbReference>
<sequence length="271" mass="30805">MYKLIAIDMDGTLLHDDHSVSEQSKILLRKLSRLGSEIVLCTGRGPVSTKYYTNRLGITGCGITFNGAVTFDFQQNTIMNQYTIVQTQLEPYLAYCREHDIHFDINTPFEIYVEQVRGMRKTIRDLYSSFFISPKLLPARDKIQEPLIKFTMMGSSQQLDQTQKHFQDMLGLNMTRSGETFIDVLNVQANKGNALQRLAQIRGIEKEEILAIGNYYNDISMLKAAGLRIAMENSPEELKRIADDVTLSNNEDGVFYALQKYCGPFISNSSK</sequence>
<dbReference type="PANTHER" id="PTHR10000:SF8">
    <property type="entry name" value="HAD SUPERFAMILY HYDROLASE-LIKE, TYPE 3"/>
    <property type="match status" value="1"/>
</dbReference>
<dbReference type="Gene3D" id="3.30.1240.10">
    <property type="match status" value="1"/>
</dbReference>
<dbReference type="NCBIfam" id="TIGR00099">
    <property type="entry name" value="Cof-subfamily"/>
    <property type="match status" value="1"/>
</dbReference>
<dbReference type="InterPro" id="IPR000150">
    <property type="entry name" value="Cof"/>
</dbReference>
<reference evidence="1 2" key="1">
    <citation type="submission" date="2012-10" db="EMBL/GenBank/DDBJ databases">
        <title>Draft Genome Sequence of Paenibacillus popilliae ATCC 14706T.</title>
        <authorList>
            <person name="Iiyama K."/>
            <person name="Mori K."/>
            <person name="Mon H."/>
            <person name="Chieda Y."/>
            <person name="Lee J.M."/>
            <person name="Kusakabe T."/>
            <person name="Tashiro K."/>
            <person name="Asano S."/>
            <person name="Yasunaga-Aoki C."/>
            <person name="Shimizu S."/>
        </authorList>
    </citation>
    <scope>NUCLEOTIDE SEQUENCE [LARGE SCALE GENOMIC DNA]</scope>
    <source>
        <strain evidence="1 2">ATCC 14706</strain>
    </source>
</reference>
<dbReference type="PANTHER" id="PTHR10000">
    <property type="entry name" value="PHOSPHOSERINE PHOSPHATASE"/>
    <property type="match status" value="1"/>
</dbReference>
<dbReference type="CDD" id="cd07516">
    <property type="entry name" value="HAD_Pase"/>
    <property type="match status" value="1"/>
</dbReference>
<proteinExistence type="predicted"/>